<dbReference type="RefSeq" id="XP_007428416.1">
    <property type="nucleotide sequence ID" value="XM_007428354.2"/>
</dbReference>
<feature type="domain" description="TBC1" evidence="1">
    <location>
        <begin position="4"/>
        <end position="105"/>
    </location>
</feature>
<dbReference type="PANTHER" id="PTHR36290">
    <property type="entry name" value="RIKEN CDNA D630039A03 GENE"/>
    <property type="match status" value="1"/>
</dbReference>
<protein>
    <submittedName>
        <fullName evidence="3">Uncharacterized protein C9orf152 homolog isoform X2</fullName>
    </submittedName>
</protein>
<organism evidence="2 3">
    <name type="scientific">Python bivittatus</name>
    <name type="common">Burmese python</name>
    <name type="synonym">Python molurus bivittatus</name>
    <dbReference type="NCBI Taxonomy" id="176946"/>
    <lineage>
        <taxon>Eukaryota</taxon>
        <taxon>Metazoa</taxon>
        <taxon>Chordata</taxon>
        <taxon>Craniata</taxon>
        <taxon>Vertebrata</taxon>
        <taxon>Euteleostomi</taxon>
        <taxon>Lepidosauria</taxon>
        <taxon>Squamata</taxon>
        <taxon>Bifurcata</taxon>
        <taxon>Unidentata</taxon>
        <taxon>Episquamata</taxon>
        <taxon>Toxicofera</taxon>
        <taxon>Serpentes</taxon>
        <taxon>Henophidia</taxon>
        <taxon>Pythonidae</taxon>
        <taxon>Python</taxon>
    </lineage>
</organism>
<proteinExistence type="predicted"/>
<dbReference type="AlphaFoldDB" id="A0A9F2KWT6"/>
<evidence type="ECO:0000313" key="2">
    <source>
        <dbReference type="Proteomes" id="UP000695026"/>
    </source>
</evidence>
<dbReference type="OrthoDB" id="9935880at2759"/>
<dbReference type="PANTHER" id="PTHR36290:SF1">
    <property type="entry name" value="RIKEN CDNA D630039A03 GENE"/>
    <property type="match status" value="1"/>
</dbReference>
<gene>
    <name evidence="3" type="primary">CUNH9orf152</name>
</gene>
<keyword evidence="2" id="KW-1185">Reference proteome</keyword>
<dbReference type="CTD" id="113419493"/>
<evidence type="ECO:0000259" key="1">
    <source>
        <dbReference type="Pfam" id="PF15733"/>
    </source>
</evidence>
<dbReference type="Pfam" id="PF15733">
    <property type="entry name" value="DUF4682"/>
    <property type="match status" value="1"/>
</dbReference>
<dbReference type="Proteomes" id="UP000695026">
    <property type="component" value="Unplaced"/>
</dbReference>
<evidence type="ECO:0000313" key="3">
    <source>
        <dbReference type="RefSeq" id="XP_007428416.1"/>
    </source>
</evidence>
<reference evidence="3" key="1">
    <citation type="submission" date="2025-08" db="UniProtKB">
        <authorList>
            <consortium name="RefSeq"/>
        </authorList>
    </citation>
    <scope>IDENTIFICATION</scope>
    <source>
        <tissue evidence="3">Liver</tissue>
    </source>
</reference>
<dbReference type="GeneID" id="103050865"/>
<dbReference type="InterPro" id="IPR032738">
    <property type="entry name" value="Tbc1d30_C"/>
</dbReference>
<dbReference type="OMA" id="MVNAVWI"/>
<accession>A0A9F2KWT6</accession>
<name>A0A9F2KWT6_PYTBI</name>
<sequence>MDVNRLQEQYHCLKERQKLQTHVILFKAGGNEAIPKESMVSAVLINKSMRKALKERKINLPCSENAHESSPWRIHLGIHRLAHHQKQPCDIAQDQHEHSMLSCEESLESTEQAIALSSKEENPCPVEETVGSNSPCTSVTSIWTYSSLNISASKPAPSKLSYYPFPQKKNPKISEAARKLGLYVSR</sequence>